<dbReference type="PROSITE" id="PS50088">
    <property type="entry name" value="ANK_REPEAT"/>
    <property type="match status" value="2"/>
</dbReference>
<evidence type="ECO:0000259" key="5">
    <source>
        <dbReference type="PROSITE" id="PS50089"/>
    </source>
</evidence>
<feature type="domain" description="RING-type" evidence="5">
    <location>
        <begin position="273"/>
        <end position="306"/>
    </location>
</feature>
<reference evidence="6 7" key="1">
    <citation type="journal article" date="2014" name="Genome Biol. Evol.">
        <title>The secreted proteins of Achlya hypogyna and Thraustotheca clavata identify the ancestral oomycete secretome and reveal gene acquisitions by horizontal gene transfer.</title>
        <authorList>
            <person name="Misner I."/>
            <person name="Blouin N."/>
            <person name="Leonard G."/>
            <person name="Richards T.A."/>
            <person name="Lane C.E."/>
        </authorList>
    </citation>
    <scope>NUCLEOTIDE SEQUENCE [LARGE SCALE GENOMIC DNA]</scope>
    <source>
        <strain evidence="6 7">ATCC 34112</strain>
    </source>
</reference>
<dbReference type="AlphaFoldDB" id="A0A1V9Z002"/>
<feature type="non-terminal residue" evidence="6">
    <location>
        <position position="1"/>
    </location>
</feature>
<evidence type="ECO:0000313" key="7">
    <source>
        <dbReference type="Proteomes" id="UP000243217"/>
    </source>
</evidence>
<feature type="repeat" description="ANK" evidence="3">
    <location>
        <begin position="35"/>
        <end position="67"/>
    </location>
</feature>
<feature type="repeat" description="ANK" evidence="3">
    <location>
        <begin position="165"/>
        <end position="197"/>
    </location>
</feature>
<dbReference type="SUPFAM" id="SSF48403">
    <property type="entry name" value="Ankyrin repeat"/>
    <property type="match status" value="1"/>
</dbReference>
<dbReference type="STRING" id="74557.A0A1V9Z002"/>
<name>A0A1V9Z002_9STRA</name>
<dbReference type="PROSITE" id="PS50089">
    <property type="entry name" value="ZF_RING_2"/>
    <property type="match status" value="1"/>
</dbReference>
<gene>
    <name evidence="6" type="ORF">THRCLA_09060</name>
</gene>
<dbReference type="EMBL" id="JNBS01002442">
    <property type="protein sequence ID" value="OQR91253.1"/>
    <property type="molecule type" value="Genomic_DNA"/>
</dbReference>
<dbReference type="Gene3D" id="1.25.40.20">
    <property type="entry name" value="Ankyrin repeat-containing domain"/>
    <property type="match status" value="3"/>
</dbReference>
<evidence type="ECO:0000313" key="6">
    <source>
        <dbReference type="EMBL" id="OQR91253.1"/>
    </source>
</evidence>
<dbReference type="Proteomes" id="UP000243217">
    <property type="component" value="Unassembled WGS sequence"/>
</dbReference>
<keyword evidence="7" id="KW-1185">Reference proteome</keyword>
<organism evidence="6 7">
    <name type="scientific">Thraustotheca clavata</name>
    <dbReference type="NCBI Taxonomy" id="74557"/>
    <lineage>
        <taxon>Eukaryota</taxon>
        <taxon>Sar</taxon>
        <taxon>Stramenopiles</taxon>
        <taxon>Oomycota</taxon>
        <taxon>Saprolegniomycetes</taxon>
        <taxon>Saprolegniales</taxon>
        <taxon>Achlyaceae</taxon>
        <taxon>Thraustotheca</taxon>
    </lineage>
</organism>
<dbReference type="InterPro" id="IPR001841">
    <property type="entry name" value="Znf_RING"/>
</dbReference>
<comment type="caution">
    <text evidence="6">The sequence shown here is derived from an EMBL/GenBank/DDBJ whole genome shotgun (WGS) entry which is preliminary data.</text>
</comment>
<keyword evidence="4" id="KW-0479">Metal-binding</keyword>
<keyword evidence="2 3" id="KW-0040">ANK repeat</keyword>
<keyword evidence="1" id="KW-0677">Repeat</keyword>
<dbReference type="SMART" id="SM00248">
    <property type="entry name" value="ANK"/>
    <property type="match status" value="4"/>
</dbReference>
<dbReference type="Pfam" id="PF13637">
    <property type="entry name" value="Ank_4"/>
    <property type="match status" value="1"/>
</dbReference>
<keyword evidence="4" id="KW-0862">Zinc</keyword>
<dbReference type="PANTHER" id="PTHR24198:SF165">
    <property type="entry name" value="ANKYRIN REPEAT-CONTAINING PROTEIN-RELATED"/>
    <property type="match status" value="1"/>
</dbReference>
<dbReference type="PANTHER" id="PTHR24198">
    <property type="entry name" value="ANKYRIN REPEAT AND PROTEIN KINASE DOMAIN-CONTAINING PROTEIN"/>
    <property type="match status" value="1"/>
</dbReference>
<evidence type="ECO:0000256" key="4">
    <source>
        <dbReference type="PROSITE-ProRule" id="PRU00175"/>
    </source>
</evidence>
<dbReference type="InterPro" id="IPR036770">
    <property type="entry name" value="Ankyrin_rpt-contain_sf"/>
</dbReference>
<sequence>RDWTLLSFTVWYNQVDLVDLILGYRNVDINRANMDGMTPLHEAAKYNRLPVLITLLRAGANTTMRNSVIIQCFKMAGLLPIDMASAEGRALIMQTPGKTVGECMLHGKWNEVKRRLTSRSIPDVNEQFGQKAWNLLSYATWYNQGDLVDLLMDYPNIDINKPNLDGMTPLHEAAKYCRLPILIKLLHAGADTNVRTNSGLTPLDMASPEGRALIMELVRVPAAIQTQCPHGVVGECTACEPEPAVNGNVQPEGSDVMVNLKQRIKSLEEAALCCICMERQKDTVFACGHETCMLCSTQLTNCPNCRELITTRIRRFV</sequence>
<dbReference type="PRINTS" id="PR01415">
    <property type="entry name" value="ANKYRIN"/>
</dbReference>
<dbReference type="SUPFAM" id="SSF57850">
    <property type="entry name" value="RING/U-box"/>
    <property type="match status" value="1"/>
</dbReference>
<dbReference type="Pfam" id="PF13857">
    <property type="entry name" value="Ank_5"/>
    <property type="match status" value="1"/>
</dbReference>
<dbReference type="OrthoDB" id="71742at2759"/>
<evidence type="ECO:0000256" key="3">
    <source>
        <dbReference type="PROSITE-ProRule" id="PRU00023"/>
    </source>
</evidence>
<dbReference type="Gene3D" id="3.30.40.10">
    <property type="entry name" value="Zinc/RING finger domain, C3HC4 (zinc finger)"/>
    <property type="match status" value="1"/>
</dbReference>
<dbReference type="GO" id="GO:0008270">
    <property type="term" value="F:zinc ion binding"/>
    <property type="evidence" value="ECO:0007669"/>
    <property type="project" value="UniProtKB-KW"/>
</dbReference>
<keyword evidence="4" id="KW-0863">Zinc-finger</keyword>
<protein>
    <recommendedName>
        <fullName evidence="5">RING-type domain-containing protein</fullName>
    </recommendedName>
</protein>
<evidence type="ECO:0000256" key="2">
    <source>
        <dbReference type="ARBA" id="ARBA00023043"/>
    </source>
</evidence>
<dbReference type="InterPro" id="IPR013083">
    <property type="entry name" value="Znf_RING/FYVE/PHD"/>
</dbReference>
<proteinExistence type="predicted"/>
<accession>A0A1V9Z002</accession>
<dbReference type="Pfam" id="PF13920">
    <property type="entry name" value="zf-C3HC4_3"/>
    <property type="match status" value="1"/>
</dbReference>
<evidence type="ECO:0000256" key="1">
    <source>
        <dbReference type="ARBA" id="ARBA00022737"/>
    </source>
</evidence>
<dbReference type="InterPro" id="IPR002110">
    <property type="entry name" value="Ankyrin_rpt"/>
</dbReference>
<dbReference type="PROSITE" id="PS50297">
    <property type="entry name" value="ANK_REP_REGION"/>
    <property type="match status" value="2"/>
</dbReference>